<keyword evidence="1" id="KW-0472">Membrane</keyword>
<dbReference type="Pfam" id="PF04474">
    <property type="entry name" value="DUF554"/>
    <property type="match status" value="1"/>
</dbReference>
<dbReference type="AlphaFoldDB" id="A0A5K7Z485"/>
<keyword evidence="1" id="KW-0812">Transmembrane</keyword>
<evidence type="ECO:0000256" key="1">
    <source>
        <dbReference type="SAM" id="Phobius"/>
    </source>
</evidence>
<reference evidence="2 3" key="1">
    <citation type="submission" date="2019-11" db="EMBL/GenBank/DDBJ databases">
        <title>Comparative genomics of hydrocarbon-degrading Desulfosarcina strains.</title>
        <authorList>
            <person name="Watanabe M."/>
            <person name="Kojima H."/>
            <person name="Fukui M."/>
        </authorList>
    </citation>
    <scope>NUCLEOTIDE SEQUENCE [LARGE SCALE GENOMIC DNA]</scope>
    <source>
        <strain evidence="2 3">PP31</strain>
    </source>
</reference>
<keyword evidence="3" id="KW-1185">Reference proteome</keyword>
<dbReference type="InterPro" id="IPR007563">
    <property type="entry name" value="DUF554"/>
</dbReference>
<feature type="transmembrane region" description="Helical" evidence="1">
    <location>
        <begin position="15"/>
        <end position="35"/>
    </location>
</feature>
<gene>
    <name evidence="2" type="ORF">DSCW_29170</name>
</gene>
<dbReference type="EMBL" id="AP021875">
    <property type="protein sequence ID" value="BBO75500.1"/>
    <property type="molecule type" value="Genomic_DNA"/>
</dbReference>
<name>A0A5K7Z485_9BACT</name>
<feature type="transmembrane region" description="Helical" evidence="1">
    <location>
        <begin position="47"/>
        <end position="64"/>
    </location>
</feature>
<feature type="transmembrane region" description="Helical" evidence="1">
    <location>
        <begin position="195"/>
        <end position="215"/>
    </location>
</feature>
<sequence length="242" mass="25216">MSVFNGTDETSEHTMTGTLVNAAAIIAGGLIGLCLQKGIQERFKATIMQAISLTVILIGIRSALNASDLLEVIVCMALGSLIGEAMGIEDRIEAMGRLVEKRYSRSSNGGFARGLVTASLVFCVGSMAIVGSLESGLTGSHETLFAKSLLDGITSVVFASTFGSGVIFSAVPVMIYQGAITLGASMLKPFLTGDVIAQMSGVGGLLIAAIGINMLEVARIKIGNMLPAIFLPLVYFMVVQLF</sequence>
<dbReference type="PANTHER" id="PTHR36111">
    <property type="entry name" value="INNER MEMBRANE PROTEIN-RELATED"/>
    <property type="match status" value="1"/>
</dbReference>
<dbReference type="Proteomes" id="UP000427769">
    <property type="component" value="Chromosome"/>
</dbReference>
<proteinExistence type="predicted"/>
<dbReference type="KEGG" id="dwd:DSCW_29170"/>
<keyword evidence="1" id="KW-1133">Transmembrane helix</keyword>
<feature type="transmembrane region" description="Helical" evidence="1">
    <location>
        <begin position="110"/>
        <end position="133"/>
    </location>
</feature>
<evidence type="ECO:0000313" key="2">
    <source>
        <dbReference type="EMBL" id="BBO75500.1"/>
    </source>
</evidence>
<protein>
    <submittedName>
        <fullName evidence="2">Membrane protein</fullName>
    </submittedName>
</protein>
<feature type="transmembrane region" description="Helical" evidence="1">
    <location>
        <begin position="221"/>
        <end position="239"/>
    </location>
</feature>
<evidence type="ECO:0000313" key="3">
    <source>
        <dbReference type="Proteomes" id="UP000427769"/>
    </source>
</evidence>
<accession>A0A5K7Z485</accession>
<feature type="transmembrane region" description="Helical" evidence="1">
    <location>
        <begin position="153"/>
        <end position="175"/>
    </location>
</feature>
<organism evidence="2 3">
    <name type="scientific">Desulfosarcina widdelii</name>
    <dbReference type="NCBI Taxonomy" id="947919"/>
    <lineage>
        <taxon>Bacteria</taxon>
        <taxon>Pseudomonadati</taxon>
        <taxon>Thermodesulfobacteriota</taxon>
        <taxon>Desulfobacteria</taxon>
        <taxon>Desulfobacterales</taxon>
        <taxon>Desulfosarcinaceae</taxon>
        <taxon>Desulfosarcina</taxon>
    </lineage>
</organism>
<dbReference type="PANTHER" id="PTHR36111:SF2">
    <property type="entry name" value="INNER MEMBRANE PROTEIN"/>
    <property type="match status" value="1"/>
</dbReference>